<keyword evidence="2" id="KW-1185">Reference proteome</keyword>
<dbReference type="PANTHER" id="PTHR10000">
    <property type="entry name" value="PHOSPHOSERINE PHOSPHATASE"/>
    <property type="match status" value="1"/>
</dbReference>
<name>A0A0R2I7X2_CARDV</name>
<accession>A0A0R2I7X2</accession>
<dbReference type="InterPro" id="IPR006379">
    <property type="entry name" value="HAD-SF_hydro_IIB"/>
</dbReference>
<dbReference type="NCBIfam" id="TIGR01484">
    <property type="entry name" value="HAD-SF-IIB"/>
    <property type="match status" value="1"/>
</dbReference>
<organism evidence="1 2">
    <name type="scientific">Carnobacterium divergens DSM 20623</name>
    <dbReference type="NCBI Taxonomy" id="1449336"/>
    <lineage>
        <taxon>Bacteria</taxon>
        <taxon>Bacillati</taxon>
        <taxon>Bacillota</taxon>
        <taxon>Bacilli</taxon>
        <taxon>Lactobacillales</taxon>
        <taxon>Carnobacteriaceae</taxon>
        <taxon>Carnobacterium</taxon>
    </lineage>
</organism>
<dbReference type="eggNOG" id="COG0561">
    <property type="taxonomic scope" value="Bacteria"/>
</dbReference>
<reference evidence="1 2" key="1">
    <citation type="journal article" date="2015" name="Genome Announc.">
        <title>Expanding the biotechnology potential of lactobacilli through comparative genomics of 213 strains and associated genera.</title>
        <authorList>
            <person name="Sun Z."/>
            <person name="Harris H.M."/>
            <person name="McCann A."/>
            <person name="Guo C."/>
            <person name="Argimon S."/>
            <person name="Zhang W."/>
            <person name="Yang X."/>
            <person name="Jeffery I.B."/>
            <person name="Cooney J.C."/>
            <person name="Kagawa T.F."/>
            <person name="Liu W."/>
            <person name="Song Y."/>
            <person name="Salvetti E."/>
            <person name="Wrobel A."/>
            <person name="Rasinkangas P."/>
            <person name="Parkhill J."/>
            <person name="Rea M.C."/>
            <person name="O'Sullivan O."/>
            <person name="Ritari J."/>
            <person name="Douillard F.P."/>
            <person name="Paul Ross R."/>
            <person name="Yang R."/>
            <person name="Briner A.E."/>
            <person name="Felis G.E."/>
            <person name="de Vos W.M."/>
            <person name="Barrangou R."/>
            <person name="Klaenhammer T.R."/>
            <person name="Caufield P.W."/>
            <person name="Cui Y."/>
            <person name="Zhang H."/>
            <person name="O'Toole P.W."/>
        </authorList>
    </citation>
    <scope>NUCLEOTIDE SEQUENCE [LARGE SCALE GENOMIC DNA]</scope>
    <source>
        <strain evidence="1 2">DSM 20623</strain>
    </source>
</reference>
<keyword evidence="1" id="KW-0378">Hydrolase</keyword>
<dbReference type="Pfam" id="PF08282">
    <property type="entry name" value="Hydrolase_3"/>
    <property type="match status" value="1"/>
</dbReference>
<dbReference type="PATRIC" id="fig|1449336.4.peg.1239"/>
<dbReference type="RefSeq" id="WP_034568256.1">
    <property type="nucleotide sequence ID" value="NZ_JQBS01000001.1"/>
</dbReference>
<dbReference type="PANTHER" id="PTHR10000:SF25">
    <property type="entry name" value="PHOSPHATASE YKRA-RELATED"/>
    <property type="match status" value="1"/>
</dbReference>
<dbReference type="Gene3D" id="3.30.1240.10">
    <property type="match status" value="1"/>
</dbReference>
<dbReference type="GO" id="GO:0005829">
    <property type="term" value="C:cytosol"/>
    <property type="evidence" value="ECO:0007669"/>
    <property type="project" value="TreeGrafter"/>
</dbReference>
<dbReference type="Gene3D" id="3.40.50.1000">
    <property type="entry name" value="HAD superfamily/HAD-like"/>
    <property type="match status" value="1"/>
</dbReference>
<dbReference type="GO" id="GO:0016791">
    <property type="term" value="F:phosphatase activity"/>
    <property type="evidence" value="ECO:0007669"/>
    <property type="project" value="TreeGrafter"/>
</dbReference>
<dbReference type="SUPFAM" id="SSF56784">
    <property type="entry name" value="HAD-like"/>
    <property type="match status" value="1"/>
</dbReference>
<dbReference type="SFLD" id="SFLDG01140">
    <property type="entry name" value="C2.B:_Phosphomannomutase_and_P"/>
    <property type="match status" value="1"/>
</dbReference>
<dbReference type="Proteomes" id="UP000051658">
    <property type="component" value="Unassembled WGS sequence"/>
</dbReference>
<sequence>MSHTIIFMDVDGTLCDDTGRVPESAAMAIKAARKNGHLVYLCTGRSKSELNEEIMSIGFDGLIGAGGGYVESNGEVLSHLKFEKETMLDLIDFLDENGVAYYLESNDGLFSSKNCVSTMNEIVFSDIDQASEDYQSLRSTLDVFCSYLTEKNDSIDYSTINKVSFINNQVPFGVVQEKFGTEFNVMRSTVPVFGKNSGEIVLKGIHKGVAITQLLEHLNEEVSRTMAYGDAHNDIEMFELVNVGVAMGNASEDLKKIADDLTTAHNQDGIYQSFKKYQLI</sequence>
<evidence type="ECO:0000313" key="2">
    <source>
        <dbReference type="Proteomes" id="UP000051658"/>
    </source>
</evidence>
<dbReference type="InterPro" id="IPR000150">
    <property type="entry name" value="Cof"/>
</dbReference>
<protein>
    <submittedName>
        <fullName evidence="1">HAD superfamily hydrolase</fullName>
    </submittedName>
</protein>
<gene>
    <name evidence="1" type="ORF">IV74_GL001213</name>
</gene>
<evidence type="ECO:0000313" key="1">
    <source>
        <dbReference type="EMBL" id="KRN57956.1"/>
    </source>
</evidence>
<dbReference type="InterPro" id="IPR023214">
    <property type="entry name" value="HAD_sf"/>
</dbReference>
<dbReference type="SFLD" id="SFLDS00003">
    <property type="entry name" value="Haloacid_Dehalogenase"/>
    <property type="match status" value="1"/>
</dbReference>
<proteinExistence type="predicted"/>
<dbReference type="GO" id="GO:0000287">
    <property type="term" value="F:magnesium ion binding"/>
    <property type="evidence" value="ECO:0007669"/>
    <property type="project" value="TreeGrafter"/>
</dbReference>
<dbReference type="AlphaFoldDB" id="A0A0R2I7X2"/>
<dbReference type="InterPro" id="IPR036412">
    <property type="entry name" value="HAD-like_sf"/>
</dbReference>
<dbReference type="EMBL" id="JQBS01000001">
    <property type="protein sequence ID" value="KRN57956.1"/>
    <property type="molecule type" value="Genomic_DNA"/>
</dbReference>
<dbReference type="GeneID" id="89589715"/>
<dbReference type="NCBIfam" id="TIGR00099">
    <property type="entry name" value="Cof-subfamily"/>
    <property type="match status" value="1"/>
</dbReference>
<comment type="caution">
    <text evidence="1">The sequence shown here is derived from an EMBL/GenBank/DDBJ whole genome shotgun (WGS) entry which is preliminary data.</text>
</comment>